<dbReference type="PANTHER" id="PTHR34298">
    <property type="entry name" value="SEGREGATION AND CONDENSATION PROTEIN B"/>
    <property type="match status" value="1"/>
</dbReference>
<dbReference type="AlphaFoldDB" id="A0A1G1XKD4"/>
<dbReference type="InterPro" id="IPR036388">
    <property type="entry name" value="WH-like_DNA-bd_sf"/>
</dbReference>
<dbReference type="GO" id="GO:0051304">
    <property type="term" value="P:chromosome separation"/>
    <property type="evidence" value="ECO:0007669"/>
    <property type="project" value="InterPro"/>
</dbReference>
<dbReference type="GO" id="GO:0051301">
    <property type="term" value="P:cell division"/>
    <property type="evidence" value="ECO:0007669"/>
    <property type="project" value="UniProtKB-KW"/>
</dbReference>
<evidence type="ECO:0000256" key="3">
    <source>
        <dbReference type="ARBA" id="ARBA00022829"/>
    </source>
</evidence>
<name>A0A1G1XKD4_9BACT</name>
<keyword evidence="4" id="KW-0131">Cell cycle</keyword>
<dbReference type="SUPFAM" id="SSF46785">
    <property type="entry name" value="Winged helix' DNA-binding domain"/>
    <property type="match status" value="2"/>
</dbReference>
<keyword evidence="1" id="KW-0963">Cytoplasm</keyword>
<sequence>MEAGPEKSRFFSALESILFAYGEPVKLDKLAVILGLEQAIVNSLVVEYAEKIAQNLESGTVLIRNNDEIQLGTRPGNFVFLEKFLKRDVDEELSSAATEVLTLILYRGPILRSEIDFIRGVNSSYILRMLSMRDLITREKHGLSFVYRPSFGLLKLLGILSPEDLPDFDALNQRLGDLMKKVENFESEIEKDHGTEQ</sequence>
<evidence type="ECO:0000256" key="4">
    <source>
        <dbReference type="ARBA" id="ARBA00023306"/>
    </source>
</evidence>
<evidence type="ECO:0000256" key="1">
    <source>
        <dbReference type="ARBA" id="ARBA00022490"/>
    </source>
</evidence>
<evidence type="ECO:0000313" key="5">
    <source>
        <dbReference type="EMBL" id="OGY40563.1"/>
    </source>
</evidence>
<evidence type="ECO:0000256" key="2">
    <source>
        <dbReference type="ARBA" id="ARBA00022618"/>
    </source>
</evidence>
<organism evidence="5 6">
    <name type="scientific">Candidatus Brennerbacteria bacterium RIFOXYD1_FULL_41_16</name>
    <dbReference type="NCBI Taxonomy" id="1797529"/>
    <lineage>
        <taxon>Bacteria</taxon>
        <taxon>Candidatus Brenneribacteriota</taxon>
    </lineage>
</organism>
<keyword evidence="3" id="KW-0159">Chromosome partition</keyword>
<accession>A0A1G1XKD4</accession>
<dbReference type="Gene3D" id="1.10.10.10">
    <property type="entry name" value="Winged helix-like DNA-binding domain superfamily/Winged helix DNA-binding domain"/>
    <property type="match status" value="2"/>
</dbReference>
<protein>
    <recommendedName>
        <fullName evidence="7">SMC-Scp complex subunit ScpB</fullName>
    </recommendedName>
</protein>
<evidence type="ECO:0000313" key="6">
    <source>
        <dbReference type="Proteomes" id="UP000178570"/>
    </source>
</evidence>
<dbReference type="InterPro" id="IPR005234">
    <property type="entry name" value="ScpB_csome_segregation"/>
</dbReference>
<evidence type="ECO:0008006" key="7">
    <source>
        <dbReference type="Google" id="ProtNLM"/>
    </source>
</evidence>
<gene>
    <name evidence="5" type="ORF">A2570_02395</name>
</gene>
<reference evidence="5 6" key="1">
    <citation type="journal article" date="2016" name="Nat. Commun.">
        <title>Thousands of microbial genomes shed light on interconnected biogeochemical processes in an aquifer system.</title>
        <authorList>
            <person name="Anantharaman K."/>
            <person name="Brown C.T."/>
            <person name="Hug L.A."/>
            <person name="Sharon I."/>
            <person name="Castelle C.J."/>
            <person name="Probst A.J."/>
            <person name="Thomas B.C."/>
            <person name="Singh A."/>
            <person name="Wilkins M.J."/>
            <person name="Karaoz U."/>
            <person name="Brodie E.L."/>
            <person name="Williams K.H."/>
            <person name="Hubbard S.S."/>
            <person name="Banfield J.F."/>
        </authorList>
    </citation>
    <scope>NUCLEOTIDE SEQUENCE [LARGE SCALE GENOMIC DNA]</scope>
</reference>
<dbReference type="Pfam" id="PF04079">
    <property type="entry name" value="SMC_ScpB"/>
    <property type="match status" value="1"/>
</dbReference>
<dbReference type="EMBL" id="MHHY01000007">
    <property type="protein sequence ID" value="OGY40563.1"/>
    <property type="molecule type" value="Genomic_DNA"/>
</dbReference>
<keyword evidence="2" id="KW-0132">Cell division</keyword>
<dbReference type="InterPro" id="IPR036390">
    <property type="entry name" value="WH_DNA-bd_sf"/>
</dbReference>
<dbReference type="Proteomes" id="UP000178570">
    <property type="component" value="Unassembled WGS sequence"/>
</dbReference>
<comment type="caution">
    <text evidence="5">The sequence shown here is derived from an EMBL/GenBank/DDBJ whole genome shotgun (WGS) entry which is preliminary data.</text>
</comment>
<dbReference type="PANTHER" id="PTHR34298:SF2">
    <property type="entry name" value="SEGREGATION AND CONDENSATION PROTEIN B"/>
    <property type="match status" value="1"/>
</dbReference>
<dbReference type="STRING" id="1797529.A2570_02395"/>
<proteinExistence type="predicted"/>